<dbReference type="InterPro" id="IPR029058">
    <property type="entry name" value="AB_hydrolase_fold"/>
</dbReference>
<feature type="transmembrane region" description="Helical" evidence="2">
    <location>
        <begin position="411"/>
        <end position="432"/>
    </location>
</feature>
<comment type="caution">
    <text evidence="4">The sequence shown here is derived from an EMBL/GenBank/DDBJ whole genome shotgun (WGS) entry which is preliminary data.</text>
</comment>
<reference evidence="4" key="1">
    <citation type="submission" date="2024-01" db="EMBL/GenBank/DDBJ databases">
        <title>Bank of Algae and Cyanobacteria of the Azores (BACA) strain genomes.</title>
        <authorList>
            <person name="Luz R."/>
            <person name="Cordeiro R."/>
            <person name="Fonseca A."/>
            <person name="Goncalves V."/>
        </authorList>
    </citation>
    <scope>NUCLEOTIDE SEQUENCE</scope>
    <source>
        <strain evidence="4">BACA0141</strain>
    </source>
</reference>
<gene>
    <name evidence="4" type="ORF">V2H45_04630</name>
</gene>
<proteinExistence type="predicted"/>
<keyword evidence="2" id="KW-0812">Transmembrane</keyword>
<feature type="transmembrane region" description="Helical" evidence="2">
    <location>
        <begin position="299"/>
        <end position="318"/>
    </location>
</feature>
<feature type="transmembrane region" description="Helical" evidence="2">
    <location>
        <begin position="356"/>
        <end position="374"/>
    </location>
</feature>
<keyword evidence="2" id="KW-1133">Transmembrane helix</keyword>
<sequence length="539" mass="58346">MLDRKGFIVSCLVLCVGLFFCWMGNSSSMVQLETLKIPIDANRSLVGKLYTPSSPLKSDLAKYPVVLLCHGVSSTKEMMAPLAIELARHGVAALAYDSGGFGESYARPFSEDKNLDDARAVVAFVRAYKKNLDPQQIGIGGHSMGGATALNLAGVDSRTIATIVLGMRGDANPIAPPNLLIGGGLYEQFHPPRLMREMLREATGSAIAEFQTVGDFAKGRARRFAVSPTVDHLIEPYDPLLIEEVANWATQAFNLPKQPLPPIAPVYVLGLVTTFLGGLATSAYAIQGLGMRSPSQWKYLVSWSIAAIAGLWLLLGITGAIAGIWASNFALFCAALLPIANYALNVPKKLTSALGLVLLYGTLILLAYGLTNILGSVDELVRNPQYVLSIPQFLLQWLVAMLYSRYLELRASLFPVYSLGLQPSFWFALLFLPELIEPSLVLTSVGRLGGWGVAWLRQPLQIRIGNIPRRTVVTIAGLLVVLAIVLFERAQSGILSMATLGSSLGVVGQLALLPALAIILGIRSPWFQRLERWCLDDDV</sequence>
<feature type="transmembrane region" description="Helical" evidence="2">
    <location>
        <begin position="266"/>
        <end position="287"/>
    </location>
</feature>
<dbReference type="InterPro" id="IPR022742">
    <property type="entry name" value="Hydrolase_4"/>
</dbReference>
<accession>A0AAW9Q076</accession>
<evidence type="ECO:0000256" key="2">
    <source>
        <dbReference type="SAM" id="Phobius"/>
    </source>
</evidence>
<evidence type="ECO:0000313" key="5">
    <source>
        <dbReference type="Proteomes" id="UP001333818"/>
    </source>
</evidence>
<feature type="transmembrane region" description="Helical" evidence="2">
    <location>
        <begin position="386"/>
        <end position="404"/>
    </location>
</feature>
<feature type="domain" description="Serine aminopeptidase S33" evidence="3">
    <location>
        <begin position="65"/>
        <end position="165"/>
    </location>
</feature>
<feature type="transmembrane region" description="Helical" evidence="2">
    <location>
        <begin position="468"/>
        <end position="487"/>
    </location>
</feature>
<dbReference type="Pfam" id="PF12146">
    <property type="entry name" value="Hydrolase_4"/>
    <property type="match status" value="1"/>
</dbReference>
<keyword evidence="2" id="KW-0472">Membrane</keyword>
<evidence type="ECO:0000259" key="3">
    <source>
        <dbReference type="Pfam" id="PF12146"/>
    </source>
</evidence>
<dbReference type="SUPFAM" id="SSF53474">
    <property type="entry name" value="alpha/beta-Hydrolases"/>
    <property type="match status" value="1"/>
</dbReference>
<feature type="transmembrane region" description="Helical" evidence="2">
    <location>
        <begin position="324"/>
        <end position="344"/>
    </location>
</feature>
<keyword evidence="5" id="KW-1185">Reference proteome</keyword>
<dbReference type="InterPro" id="IPR050261">
    <property type="entry name" value="FrsA_esterase"/>
</dbReference>
<dbReference type="PANTHER" id="PTHR22946:SF9">
    <property type="entry name" value="POLYKETIDE TRANSFERASE AF380"/>
    <property type="match status" value="1"/>
</dbReference>
<dbReference type="GO" id="GO:0052689">
    <property type="term" value="F:carboxylic ester hydrolase activity"/>
    <property type="evidence" value="ECO:0007669"/>
    <property type="project" value="UniProtKB-ARBA"/>
</dbReference>
<dbReference type="RefSeq" id="WP_330482455.1">
    <property type="nucleotide sequence ID" value="NZ_JAZBJZ010000011.1"/>
</dbReference>
<name>A0AAW9Q076_9CYAN</name>
<protein>
    <submittedName>
        <fullName evidence="4">Alpha/beta hydrolase</fullName>
    </submittedName>
</protein>
<evidence type="ECO:0000313" key="4">
    <source>
        <dbReference type="EMBL" id="MEE3716031.1"/>
    </source>
</evidence>
<dbReference type="Gene3D" id="3.40.50.1820">
    <property type="entry name" value="alpha/beta hydrolase"/>
    <property type="match status" value="1"/>
</dbReference>
<evidence type="ECO:0000256" key="1">
    <source>
        <dbReference type="ARBA" id="ARBA00022801"/>
    </source>
</evidence>
<dbReference type="PANTHER" id="PTHR22946">
    <property type="entry name" value="DIENELACTONE HYDROLASE DOMAIN-CONTAINING PROTEIN-RELATED"/>
    <property type="match status" value="1"/>
</dbReference>
<dbReference type="EMBL" id="JAZBJZ010000011">
    <property type="protein sequence ID" value="MEE3716031.1"/>
    <property type="molecule type" value="Genomic_DNA"/>
</dbReference>
<feature type="transmembrane region" description="Helical" evidence="2">
    <location>
        <begin position="493"/>
        <end position="522"/>
    </location>
</feature>
<dbReference type="AlphaFoldDB" id="A0AAW9Q076"/>
<organism evidence="4 5">
    <name type="scientific">Tumidithrix elongata BACA0141</name>
    <dbReference type="NCBI Taxonomy" id="2716417"/>
    <lineage>
        <taxon>Bacteria</taxon>
        <taxon>Bacillati</taxon>
        <taxon>Cyanobacteriota</taxon>
        <taxon>Cyanophyceae</taxon>
        <taxon>Pseudanabaenales</taxon>
        <taxon>Pseudanabaenaceae</taxon>
        <taxon>Tumidithrix</taxon>
        <taxon>Tumidithrix elongata</taxon>
    </lineage>
</organism>
<dbReference type="Proteomes" id="UP001333818">
    <property type="component" value="Unassembled WGS sequence"/>
</dbReference>
<keyword evidence="1 4" id="KW-0378">Hydrolase</keyword>